<organism evidence="1 2">
    <name type="scientific">Tanacetum coccineum</name>
    <dbReference type="NCBI Taxonomy" id="301880"/>
    <lineage>
        <taxon>Eukaryota</taxon>
        <taxon>Viridiplantae</taxon>
        <taxon>Streptophyta</taxon>
        <taxon>Embryophyta</taxon>
        <taxon>Tracheophyta</taxon>
        <taxon>Spermatophyta</taxon>
        <taxon>Magnoliopsida</taxon>
        <taxon>eudicotyledons</taxon>
        <taxon>Gunneridae</taxon>
        <taxon>Pentapetalae</taxon>
        <taxon>asterids</taxon>
        <taxon>campanulids</taxon>
        <taxon>Asterales</taxon>
        <taxon>Asteraceae</taxon>
        <taxon>Asteroideae</taxon>
        <taxon>Anthemideae</taxon>
        <taxon>Anthemidinae</taxon>
        <taxon>Tanacetum</taxon>
    </lineage>
</organism>
<proteinExistence type="predicted"/>
<sequence>MFCSDVTSHVRHSRLMDEFDRFTAKEGESLESLYERLTTFVNIMDRNNVRPIPVSINTKFLNCLQPEWSKYVTMVPHNQTGDTVSYDELNQAVIQDGRVDIQTKNAGYGGNGDINTRRQNKNQAFNVGTGNDESNQIVQRVPRIESTPGKYFREQMLLAMKDEAGSNLKDEKNDFMLDNSYGDETLEELTVVVIMMAESNQLMKMLSPNHPMMQRLSVRYDVRTLGIHGYGREMDLFAFICYFDPTKVVVGERNVANREAKLLVSTKGRTVPLTPPAPAALGDSDGGSRCGAGDGEAVMWRRGGVSIGDDRGGDVGGSEVVARWQRRCGSHDNGGVVEMRMCGGSVVGGGVG</sequence>
<evidence type="ECO:0000313" key="1">
    <source>
        <dbReference type="EMBL" id="GJS81885.1"/>
    </source>
</evidence>
<evidence type="ECO:0000313" key="2">
    <source>
        <dbReference type="Proteomes" id="UP001151760"/>
    </source>
</evidence>
<comment type="caution">
    <text evidence="1">The sequence shown here is derived from an EMBL/GenBank/DDBJ whole genome shotgun (WGS) entry which is preliminary data.</text>
</comment>
<name>A0ABQ4YVU8_9ASTR</name>
<reference evidence="1" key="2">
    <citation type="submission" date="2022-01" db="EMBL/GenBank/DDBJ databases">
        <authorList>
            <person name="Yamashiro T."/>
            <person name="Shiraishi A."/>
            <person name="Satake H."/>
            <person name="Nakayama K."/>
        </authorList>
    </citation>
    <scope>NUCLEOTIDE SEQUENCE</scope>
</reference>
<dbReference type="Proteomes" id="UP001151760">
    <property type="component" value="Unassembled WGS sequence"/>
</dbReference>
<protein>
    <submittedName>
        <fullName evidence="1">Uncharacterized protein</fullName>
    </submittedName>
</protein>
<gene>
    <name evidence="1" type="ORF">Tco_0748426</name>
</gene>
<keyword evidence="2" id="KW-1185">Reference proteome</keyword>
<reference evidence="1" key="1">
    <citation type="journal article" date="2022" name="Int. J. Mol. Sci.">
        <title>Draft Genome of Tanacetum Coccineum: Genomic Comparison of Closely Related Tanacetum-Family Plants.</title>
        <authorList>
            <person name="Yamashiro T."/>
            <person name="Shiraishi A."/>
            <person name="Nakayama K."/>
            <person name="Satake H."/>
        </authorList>
    </citation>
    <scope>NUCLEOTIDE SEQUENCE</scope>
</reference>
<dbReference type="EMBL" id="BQNB010010782">
    <property type="protein sequence ID" value="GJS81885.1"/>
    <property type="molecule type" value="Genomic_DNA"/>
</dbReference>
<accession>A0ABQ4YVU8</accession>